<evidence type="ECO:0000256" key="4">
    <source>
        <dbReference type="ARBA" id="ARBA00023163"/>
    </source>
</evidence>
<evidence type="ECO:0000313" key="6">
    <source>
        <dbReference type="EMBL" id="KGH08574.1"/>
    </source>
</evidence>
<feature type="domain" description="LysR substrate-binding" evidence="5">
    <location>
        <begin position="45"/>
        <end position="249"/>
    </location>
</feature>
<gene>
    <name evidence="6" type="ORF">P608_16740</name>
</gene>
<evidence type="ECO:0000256" key="2">
    <source>
        <dbReference type="ARBA" id="ARBA00023015"/>
    </source>
</evidence>
<comment type="similarity">
    <text evidence="1">Belongs to the LysR transcriptional regulatory family.</text>
</comment>
<accession>A0A096DBH8</accession>
<dbReference type="InterPro" id="IPR050389">
    <property type="entry name" value="LysR-type_TF"/>
</dbReference>
<name>A0A096DBH8_9BURK</name>
<keyword evidence="4" id="KW-0804">Transcription</keyword>
<dbReference type="EMBL" id="AWTP01000122">
    <property type="protein sequence ID" value="KGH08574.1"/>
    <property type="molecule type" value="Genomic_DNA"/>
</dbReference>
<dbReference type="PANTHER" id="PTHR30118:SF15">
    <property type="entry name" value="TRANSCRIPTIONAL REGULATORY PROTEIN"/>
    <property type="match status" value="1"/>
</dbReference>
<keyword evidence="3" id="KW-0238">DNA-binding</keyword>
<dbReference type="InterPro" id="IPR005119">
    <property type="entry name" value="LysR_subst-bd"/>
</dbReference>
<dbReference type="Proteomes" id="UP000029549">
    <property type="component" value="Unassembled WGS sequence"/>
</dbReference>
<proteinExistence type="inferred from homology"/>
<dbReference type="GO" id="GO:0006355">
    <property type="term" value="P:regulation of DNA-templated transcription"/>
    <property type="evidence" value="ECO:0007669"/>
    <property type="project" value="TreeGrafter"/>
</dbReference>
<organism evidence="6 7">
    <name type="scientific">Comamonas thiooxydans</name>
    <dbReference type="NCBI Taxonomy" id="363952"/>
    <lineage>
        <taxon>Bacteria</taxon>
        <taxon>Pseudomonadati</taxon>
        <taxon>Pseudomonadota</taxon>
        <taxon>Betaproteobacteria</taxon>
        <taxon>Burkholderiales</taxon>
        <taxon>Comamonadaceae</taxon>
        <taxon>Comamonas</taxon>
    </lineage>
</organism>
<dbReference type="SUPFAM" id="SSF53850">
    <property type="entry name" value="Periplasmic binding protein-like II"/>
    <property type="match status" value="1"/>
</dbReference>
<dbReference type="GO" id="GO:0003677">
    <property type="term" value="F:DNA binding"/>
    <property type="evidence" value="ECO:0007669"/>
    <property type="project" value="UniProtKB-KW"/>
</dbReference>
<dbReference type="Gene3D" id="3.40.190.10">
    <property type="entry name" value="Periplasmic binding protein-like II"/>
    <property type="match status" value="2"/>
</dbReference>
<evidence type="ECO:0000259" key="5">
    <source>
        <dbReference type="Pfam" id="PF03466"/>
    </source>
</evidence>
<keyword evidence="2" id="KW-0805">Transcription regulation</keyword>
<reference evidence="6 7" key="1">
    <citation type="submission" date="2013-09" db="EMBL/GenBank/DDBJ databases">
        <title>High correlation between genotypes and phenotypes of environmental bacteria Comamonas testosteroni strains.</title>
        <authorList>
            <person name="Liu L."/>
            <person name="Zhu W."/>
            <person name="Xia X."/>
            <person name="Xu B."/>
            <person name="Luo M."/>
            <person name="Wang G."/>
        </authorList>
    </citation>
    <scope>NUCLEOTIDE SEQUENCE [LARGE SCALE GENOMIC DNA]</scope>
    <source>
        <strain evidence="6 7">DF2</strain>
    </source>
</reference>
<evidence type="ECO:0000256" key="3">
    <source>
        <dbReference type="ARBA" id="ARBA00023125"/>
    </source>
</evidence>
<comment type="caution">
    <text evidence="6">The sequence shown here is derived from an EMBL/GenBank/DDBJ whole genome shotgun (WGS) entry which is preliminary data.</text>
</comment>
<evidence type="ECO:0000313" key="7">
    <source>
        <dbReference type="Proteomes" id="UP000029549"/>
    </source>
</evidence>
<dbReference type="AlphaFoldDB" id="A0A096DBH8"/>
<evidence type="ECO:0000256" key="1">
    <source>
        <dbReference type="ARBA" id="ARBA00009437"/>
    </source>
</evidence>
<dbReference type="PANTHER" id="PTHR30118">
    <property type="entry name" value="HTH-TYPE TRANSCRIPTIONAL REGULATOR LEUO-RELATED"/>
    <property type="match status" value="1"/>
</dbReference>
<keyword evidence="7" id="KW-1185">Reference proteome</keyword>
<sequence>MFVRDGAGMRPTAKAQKLAEDVQDGLRLLSNSLGEGHAFNPLNSRQTFVFAATDFTTFALRPKLVASIQTAAPRIRIKVEYARRRDSMKALLSKPVHFGLGIADAHLDGHPGLNSVTFADDDYVVLAREGQLRITGKLTLARYTGERHVAVLPWDTEMDVINATLLRLKFSCDVAMELPSMLATPSIVAVSDLLATLPRCIAVCAAANVPVTILQAPFEPIHIVRVFFHERHASGAAYRWMLQQITEVLAVSQLRSDGESR</sequence>
<dbReference type="Pfam" id="PF03466">
    <property type="entry name" value="LysR_substrate"/>
    <property type="match status" value="1"/>
</dbReference>
<protein>
    <submittedName>
        <fullName evidence="6">LysR family transcriptional regulator</fullName>
    </submittedName>
</protein>